<gene>
    <name evidence="2" type="ORF">ADK38_29705</name>
</gene>
<proteinExistence type="predicted"/>
<reference evidence="2 3" key="1">
    <citation type="submission" date="2015-07" db="EMBL/GenBank/DDBJ databases">
        <authorList>
            <person name="Ju K.-S."/>
            <person name="Doroghazi J.R."/>
            <person name="Metcalf W.W."/>
        </authorList>
    </citation>
    <scope>NUCLEOTIDE SEQUENCE [LARGE SCALE GENOMIC DNA]</scope>
    <source>
        <strain evidence="2 3">NRRL B-3589</strain>
    </source>
</reference>
<evidence type="ECO:0000313" key="2">
    <source>
        <dbReference type="EMBL" id="KOG86678.1"/>
    </source>
</evidence>
<keyword evidence="3" id="KW-1185">Reference proteome</keyword>
<evidence type="ECO:0008006" key="4">
    <source>
        <dbReference type="Google" id="ProtNLM"/>
    </source>
</evidence>
<protein>
    <recommendedName>
        <fullName evidence="4">Carboxylate--amine ligase</fullName>
    </recommendedName>
</protein>
<dbReference type="Proteomes" id="UP000037020">
    <property type="component" value="Unassembled WGS sequence"/>
</dbReference>
<sequence>MTPPRLRLLPRRSPDGKPCYLVPSDDGSVGTRADLFEEVQLTMASELLGHAPVLLGNPRADVAELRFLASRLCESLRDTARLAESRGGRLDAYADGAAALVP</sequence>
<feature type="region of interest" description="Disordered" evidence="1">
    <location>
        <begin position="1"/>
        <end position="24"/>
    </location>
</feature>
<dbReference type="EMBL" id="LGUT01002686">
    <property type="protein sequence ID" value="KOG86678.1"/>
    <property type="molecule type" value="Genomic_DNA"/>
</dbReference>
<accession>A0ABR5IZT6</accession>
<organism evidence="2 3">
    <name type="scientific">Streptomyces varsoviensis</name>
    <dbReference type="NCBI Taxonomy" id="67373"/>
    <lineage>
        <taxon>Bacteria</taxon>
        <taxon>Bacillati</taxon>
        <taxon>Actinomycetota</taxon>
        <taxon>Actinomycetes</taxon>
        <taxon>Kitasatosporales</taxon>
        <taxon>Streptomycetaceae</taxon>
        <taxon>Streptomyces</taxon>
    </lineage>
</organism>
<evidence type="ECO:0000256" key="1">
    <source>
        <dbReference type="SAM" id="MobiDB-lite"/>
    </source>
</evidence>
<comment type="caution">
    <text evidence="2">The sequence shown here is derived from an EMBL/GenBank/DDBJ whole genome shotgun (WGS) entry which is preliminary data.</text>
</comment>
<name>A0ABR5IZT6_9ACTN</name>
<feature type="non-terminal residue" evidence="2">
    <location>
        <position position="102"/>
    </location>
</feature>
<evidence type="ECO:0000313" key="3">
    <source>
        <dbReference type="Proteomes" id="UP000037020"/>
    </source>
</evidence>